<protein>
    <submittedName>
        <fullName evidence="1">Uncharacterized protein</fullName>
    </submittedName>
</protein>
<reference evidence="1" key="1">
    <citation type="submission" date="2019-12" db="EMBL/GenBank/DDBJ databases">
        <title>Genome sequencing and annotation of Brassica cretica.</title>
        <authorList>
            <person name="Studholme D.J."/>
            <person name="Sarris P."/>
        </authorList>
    </citation>
    <scope>NUCLEOTIDE SEQUENCE</scope>
    <source>
        <strain evidence="1">PFS-109/04</strain>
        <tissue evidence="1">Leaf</tissue>
    </source>
</reference>
<evidence type="ECO:0000313" key="2">
    <source>
        <dbReference type="Proteomes" id="UP000712600"/>
    </source>
</evidence>
<name>A0A8S9NFX0_BRACR</name>
<proteinExistence type="predicted"/>
<comment type="caution">
    <text evidence="1">The sequence shown here is derived from an EMBL/GenBank/DDBJ whole genome shotgun (WGS) entry which is preliminary data.</text>
</comment>
<dbReference type="AlphaFoldDB" id="A0A8S9NFX0"/>
<gene>
    <name evidence="1" type="ORF">F2Q69_00042250</name>
</gene>
<dbReference type="Proteomes" id="UP000712600">
    <property type="component" value="Unassembled WGS sequence"/>
</dbReference>
<accession>A0A8S9NFX0</accession>
<organism evidence="1 2">
    <name type="scientific">Brassica cretica</name>
    <name type="common">Mustard</name>
    <dbReference type="NCBI Taxonomy" id="69181"/>
    <lineage>
        <taxon>Eukaryota</taxon>
        <taxon>Viridiplantae</taxon>
        <taxon>Streptophyta</taxon>
        <taxon>Embryophyta</taxon>
        <taxon>Tracheophyta</taxon>
        <taxon>Spermatophyta</taxon>
        <taxon>Magnoliopsida</taxon>
        <taxon>eudicotyledons</taxon>
        <taxon>Gunneridae</taxon>
        <taxon>Pentapetalae</taxon>
        <taxon>rosids</taxon>
        <taxon>malvids</taxon>
        <taxon>Brassicales</taxon>
        <taxon>Brassicaceae</taxon>
        <taxon>Brassiceae</taxon>
        <taxon>Brassica</taxon>
    </lineage>
</organism>
<sequence>MFPRTVPSEISKEIPTNNPRKIFLRNVFGIFNSRYSLGISRRNSEKNLFSGEKFPTTILVGMSLEYRYSEDIPTIFVVGIPVFSCSVLFRPFWLETSVLILPIFSVMLGRDVTSGIRTQERLSSPKLEGQYRLKHT</sequence>
<evidence type="ECO:0000313" key="1">
    <source>
        <dbReference type="EMBL" id="KAF3499933.1"/>
    </source>
</evidence>
<dbReference type="EMBL" id="QGKX02001621">
    <property type="protein sequence ID" value="KAF3499933.1"/>
    <property type="molecule type" value="Genomic_DNA"/>
</dbReference>